<name>A0A5C5GFT6_9RHOB</name>
<dbReference type="InterPro" id="IPR004360">
    <property type="entry name" value="Glyas_Fos-R_dOase_dom"/>
</dbReference>
<dbReference type="InterPro" id="IPR029068">
    <property type="entry name" value="Glyas_Bleomycin-R_OHBP_Dase"/>
</dbReference>
<dbReference type="OrthoDB" id="9812656at2"/>
<dbReference type="Pfam" id="PF00903">
    <property type="entry name" value="Glyoxalase"/>
    <property type="match status" value="1"/>
</dbReference>
<keyword evidence="3" id="KW-1185">Reference proteome</keyword>
<evidence type="ECO:0000259" key="1">
    <source>
        <dbReference type="PROSITE" id="PS51819"/>
    </source>
</evidence>
<dbReference type="Proteomes" id="UP000314011">
    <property type="component" value="Unassembled WGS sequence"/>
</dbReference>
<gene>
    <name evidence="2" type="ORF">FHY64_10170</name>
</gene>
<evidence type="ECO:0000313" key="3">
    <source>
        <dbReference type="Proteomes" id="UP000314011"/>
    </source>
</evidence>
<accession>A0A5C5GFT6</accession>
<dbReference type="PROSITE" id="PS51819">
    <property type="entry name" value="VOC"/>
    <property type="match status" value="1"/>
</dbReference>
<dbReference type="Gene3D" id="3.10.180.10">
    <property type="entry name" value="2,3-Dihydroxybiphenyl 1,2-Dioxygenase, domain 1"/>
    <property type="match status" value="1"/>
</dbReference>
<dbReference type="PANTHER" id="PTHR36503:SF1">
    <property type="entry name" value="BLR2520 PROTEIN"/>
    <property type="match status" value="1"/>
</dbReference>
<organism evidence="2 3">
    <name type="scientific">Pelagovum pacificum</name>
    <dbReference type="NCBI Taxonomy" id="2588711"/>
    <lineage>
        <taxon>Bacteria</taxon>
        <taxon>Pseudomonadati</taxon>
        <taxon>Pseudomonadota</taxon>
        <taxon>Alphaproteobacteria</taxon>
        <taxon>Rhodobacterales</taxon>
        <taxon>Paracoccaceae</taxon>
        <taxon>Pelagovum</taxon>
    </lineage>
</organism>
<evidence type="ECO:0000313" key="2">
    <source>
        <dbReference type="EMBL" id="TNY33612.1"/>
    </source>
</evidence>
<protein>
    <submittedName>
        <fullName evidence="2">VOC family protein</fullName>
    </submittedName>
</protein>
<dbReference type="SUPFAM" id="SSF54593">
    <property type="entry name" value="Glyoxalase/Bleomycin resistance protein/Dihydroxybiphenyl dioxygenase"/>
    <property type="match status" value="1"/>
</dbReference>
<dbReference type="PANTHER" id="PTHR36503">
    <property type="entry name" value="BLR2520 PROTEIN"/>
    <property type="match status" value="1"/>
</dbReference>
<dbReference type="InterPro" id="IPR037523">
    <property type="entry name" value="VOC_core"/>
</dbReference>
<comment type="caution">
    <text evidence="2">The sequence shown here is derived from an EMBL/GenBank/DDBJ whole genome shotgun (WGS) entry which is preliminary data.</text>
</comment>
<proteinExistence type="predicted"/>
<dbReference type="EMBL" id="VFFF01000001">
    <property type="protein sequence ID" value="TNY33612.1"/>
    <property type="molecule type" value="Genomic_DNA"/>
</dbReference>
<feature type="domain" description="VOC" evidence="1">
    <location>
        <begin position="9"/>
        <end position="127"/>
    </location>
</feature>
<dbReference type="RefSeq" id="WP_140194301.1">
    <property type="nucleotide sequence ID" value="NZ_CP065915.1"/>
</dbReference>
<reference evidence="2 3" key="1">
    <citation type="submission" date="2019-06" db="EMBL/GenBank/DDBJ databases">
        <title>Genome of new Rhodobacteraceae sp. SM1903.</title>
        <authorList>
            <person name="Ren X."/>
        </authorList>
    </citation>
    <scope>NUCLEOTIDE SEQUENCE [LARGE SCALE GENOMIC DNA]</scope>
    <source>
        <strain evidence="2 3">SM1903</strain>
    </source>
</reference>
<sequence>MADTKRFPMVAAMTLFTEDLVAAKAFYALLLEDDPIHEDEASCVYKVGQTMLNLLRTEAVPELIDPLEMAQPSVRAVYTLPVEDVDAEVTRLQAAGITLVNGPMDRPWGIRTASVRDPSGHVWELAA</sequence>
<dbReference type="AlphaFoldDB" id="A0A5C5GFT6"/>